<evidence type="ECO:0000313" key="10">
    <source>
        <dbReference type="Proteomes" id="UP001458415"/>
    </source>
</evidence>
<dbReference type="PANTHER" id="PTHR45665:SF9">
    <property type="entry name" value="AQUAPORIN-8"/>
    <property type="match status" value="1"/>
</dbReference>
<proteinExistence type="inferred from homology"/>
<dbReference type="InterPro" id="IPR023271">
    <property type="entry name" value="Aquaporin-like"/>
</dbReference>
<keyword evidence="2 7" id="KW-0813">Transport</keyword>
<keyword evidence="5 8" id="KW-1133">Transmembrane helix</keyword>
<dbReference type="PANTHER" id="PTHR45665">
    <property type="entry name" value="AQUAPORIN-8"/>
    <property type="match status" value="1"/>
</dbReference>
<evidence type="ECO:0000256" key="2">
    <source>
        <dbReference type="ARBA" id="ARBA00022448"/>
    </source>
</evidence>
<feature type="transmembrane region" description="Helical" evidence="8">
    <location>
        <begin position="119"/>
        <end position="137"/>
    </location>
</feature>
<organism evidence="9 10">
    <name type="scientific">Streptomyces carpinensis</name>
    <dbReference type="NCBI Taxonomy" id="66369"/>
    <lineage>
        <taxon>Bacteria</taxon>
        <taxon>Bacillati</taxon>
        <taxon>Actinomycetota</taxon>
        <taxon>Actinomycetes</taxon>
        <taxon>Kitasatosporales</taxon>
        <taxon>Streptomycetaceae</taxon>
        <taxon>Streptomyces</taxon>
    </lineage>
</organism>
<feature type="transmembrane region" description="Helical" evidence="8">
    <location>
        <begin position="77"/>
        <end position="99"/>
    </location>
</feature>
<dbReference type="Proteomes" id="UP001458415">
    <property type="component" value="Unassembled WGS sequence"/>
</dbReference>
<evidence type="ECO:0000256" key="4">
    <source>
        <dbReference type="ARBA" id="ARBA00022737"/>
    </source>
</evidence>
<keyword evidence="10" id="KW-1185">Reference proteome</keyword>
<sequence>MIGPSVISDQVKQIHLQLLIVCAAVGVLTAESPTAYALLQPGAGWTAPDLFVAEAAGMGVIVFLVGYFLRSAHLAPLVPWLVGLLIGGATTLLGTTTGGCVNPARQFGPAVVSGLLSSMWVYLPAPVVGALVTALTLDRVNKHRT</sequence>
<dbReference type="EMBL" id="JBEPCU010001161">
    <property type="protein sequence ID" value="MER6982843.1"/>
    <property type="molecule type" value="Genomic_DNA"/>
</dbReference>
<dbReference type="Pfam" id="PF00230">
    <property type="entry name" value="MIP"/>
    <property type="match status" value="1"/>
</dbReference>
<name>A0ABV1WF59_9ACTN</name>
<dbReference type="InterPro" id="IPR034294">
    <property type="entry name" value="Aquaporin_transptr"/>
</dbReference>
<dbReference type="InterPro" id="IPR000425">
    <property type="entry name" value="MIP"/>
</dbReference>
<protein>
    <submittedName>
        <fullName evidence="9">Aquaporin</fullName>
    </submittedName>
</protein>
<keyword evidence="3 7" id="KW-0812">Transmembrane</keyword>
<evidence type="ECO:0000256" key="3">
    <source>
        <dbReference type="ARBA" id="ARBA00022692"/>
    </source>
</evidence>
<evidence type="ECO:0000256" key="1">
    <source>
        <dbReference type="ARBA" id="ARBA00004127"/>
    </source>
</evidence>
<accession>A0ABV1WF59</accession>
<comment type="similarity">
    <text evidence="7">Belongs to the MIP/aquaporin (TC 1.A.8) family.</text>
</comment>
<comment type="caution">
    <text evidence="9">The sequence shown here is derived from an EMBL/GenBank/DDBJ whole genome shotgun (WGS) entry which is preliminary data.</text>
</comment>
<feature type="transmembrane region" description="Helical" evidence="8">
    <location>
        <begin position="51"/>
        <end position="70"/>
    </location>
</feature>
<dbReference type="SUPFAM" id="SSF81338">
    <property type="entry name" value="Aquaporin-like"/>
    <property type="match status" value="1"/>
</dbReference>
<comment type="subcellular location">
    <subcellularLocation>
        <location evidence="1">Endomembrane system</location>
        <topology evidence="1">Multi-pass membrane protein</topology>
    </subcellularLocation>
</comment>
<evidence type="ECO:0000256" key="6">
    <source>
        <dbReference type="ARBA" id="ARBA00023136"/>
    </source>
</evidence>
<evidence type="ECO:0000256" key="7">
    <source>
        <dbReference type="RuleBase" id="RU000477"/>
    </source>
</evidence>
<evidence type="ECO:0000256" key="8">
    <source>
        <dbReference type="SAM" id="Phobius"/>
    </source>
</evidence>
<dbReference type="Gene3D" id="1.20.1080.10">
    <property type="entry name" value="Glycerol uptake facilitator protein"/>
    <property type="match status" value="1"/>
</dbReference>
<reference evidence="9 10" key="1">
    <citation type="submission" date="2024-06" db="EMBL/GenBank/DDBJ databases">
        <title>The Natural Products Discovery Center: Release of the First 8490 Sequenced Strains for Exploring Actinobacteria Biosynthetic Diversity.</title>
        <authorList>
            <person name="Kalkreuter E."/>
            <person name="Kautsar S.A."/>
            <person name="Yang D."/>
            <person name="Bader C.D."/>
            <person name="Teijaro C.N."/>
            <person name="Fluegel L."/>
            <person name="Davis C.M."/>
            <person name="Simpson J.R."/>
            <person name="Lauterbach L."/>
            <person name="Steele A.D."/>
            <person name="Gui C."/>
            <person name="Meng S."/>
            <person name="Li G."/>
            <person name="Viehrig K."/>
            <person name="Ye F."/>
            <person name="Su P."/>
            <person name="Kiefer A.F."/>
            <person name="Nichols A."/>
            <person name="Cepeda A.J."/>
            <person name="Yan W."/>
            <person name="Fan B."/>
            <person name="Jiang Y."/>
            <person name="Adhikari A."/>
            <person name="Zheng C.-J."/>
            <person name="Schuster L."/>
            <person name="Cowan T.M."/>
            <person name="Smanski M.J."/>
            <person name="Chevrette M.G."/>
            <person name="De Carvalho L.P.S."/>
            <person name="Shen B."/>
        </authorList>
    </citation>
    <scope>NUCLEOTIDE SEQUENCE [LARGE SCALE GENOMIC DNA]</scope>
    <source>
        <strain evidence="9 10">NPDC000634</strain>
    </source>
</reference>
<keyword evidence="6 8" id="KW-0472">Membrane</keyword>
<dbReference type="RefSeq" id="WP_143667969.1">
    <property type="nucleotide sequence ID" value="NZ_MUBM01000007.1"/>
</dbReference>
<gene>
    <name evidence="9" type="ORF">ABT317_39255</name>
</gene>
<feature type="transmembrane region" description="Helical" evidence="8">
    <location>
        <begin position="18"/>
        <end position="39"/>
    </location>
</feature>
<keyword evidence="4" id="KW-0677">Repeat</keyword>
<evidence type="ECO:0000256" key="5">
    <source>
        <dbReference type="ARBA" id="ARBA00022989"/>
    </source>
</evidence>
<dbReference type="PRINTS" id="PR00783">
    <property type="entry name" value="MINTRINSICP"/>
</dbReference>
<evidence type="ECO:0000313" key="9">
    <source>
        <dbReference type="EMBL" id="MER6982843.1"/>
    </source>
</evidence>